<dbReference type="AlphaFoldDB" id="A0A9P8K2A3"/>
<sequence length="360" mass="38307">MEPNIALPPRSGPEMVSQKSASIPTSRTSSKVITGDHSRSIRYSSTSSTTHRLASDGLSSPASSRTRVDAATADKLLSAVTPADSRIMGLGITFDDTPSPTISTSSTDAGSMSNSKNKVRSTEACNTLVATVKGSTRVAASVQNKRGGVSTVETDAPRWPSGVPGLGNTILSPRCPRISNVSSSPLTPCHDTQEHNHNTILSVHSTSSNDLPLVAPPSRKPSRAIRTSTKRKPTSPPASTGLSAKLAKVSVNSINTQPPIVKREDEQAPKRFGPRRLGPSETEKRAKAAKLWQAEQEKTNRQMERAITRDVVVSDEIGCCVSKQQSVHDGPQVPHVNTVLEDRAGVVALSPEVQKMIQYA</sequence>
<dbReference type="EMBL" id="JAHFYH010000092">
    <property type="protein sequence ID" value="KAH0213718.1"/>
    <property type="molecule type" value="Genomic_DNA"/>
</dbReference>
<feature type="compositionally biased region" description="Basic residues" evidence="1">
    <location>
        <begin position="220"/>
        <end position="233"/>
    </location>
</feature>
<feature type="region of interest" description="Disordered" evidence="1">
    <location>
        <begin position="1"/>
        <end position="66"/>
    </location>
</feature>
<reference evidence="2" key="1">
    <citation type="journal article" date="2021" name="J Fungi (Basel)">
        <title>Virulence traits and population genomics of the black yeast Aureobasidium melanogenum.</title>
        <authorList>
            <person name="Cernosa A."/>
            <person name="Sun X."/>
            <person name="Gostincar C."/>
            <person name="Fang C."/>
            <person name="Gunde-Cimerman N."/>
            <person name="Song Z."/>
        </authorList>
    </citation>
    <scope>NUCLEOTIDE SEQUENCE</scope>
    <source>
        <strain evidence="2">EXF-8016</strain>
    </source>
</reference>
<evidence type="ECO:0000313" key="2">
    <source>
        <dbReference type="EMBL" id="KAH0213718.1"/>
    </source>
</evidence>
<feature type="non-terminal residue" evidence="2">
    <location>
        <position position="1"/>
    </location>
</feature>
<proteinExistence type="predicted"/>
<feature type="region of interest" description="Disordered" evidence="1">
    <location>
        <begin position="99"/>
        <end position="118"/>
    </location>
</feature>
<protein>
    <submittedName>
        <fullName evidence="2">Uncharacterized protein</fullName>
    </submittedName>
</protein>
<comment type="caution">
    <text evidence="2">The sequence shown here is derived from an EMBL/GenBank/DDBJ whole genome shotgun (WGS) entry which is preliminary data.</text>
</comment>
<name>A0A9P8K2A3_AURME</name>
<dbReference type="OrthoDB" id="3934021at2759"/>
<dbReference type="Proteomes" id="UP000767238">
    <property type="component" value="Unassembled WGS sequence"/>
</dbReference>
<organism evidence="2 3">
    <name type="scientific">Aureobasidium melanogenum</name>
    <name type="common">Aureobasidium pullulans var. melanogenum</name>
    <dbReference type="NCBI Taxonomy" id="46634"/>
    <lineage>
        <taxon>Eukaryota</taxon>
        <taxon>Fungi</taxon>
        <taxon>Dikarya</taxon>
        <taxon>Ascomycota</taxon>
        <taxon>Pezizomycotina</taxon>
        <taxon>Dothideomycetes</taxon>
        <taxon>Dothideomycetidae</taxon>
        <taxon>Dothideales</taxon>
        <taxon>Saccotheciaceae</taxon>
        <taxon>Aureobasidium</taxon>
    </lineage>
</organism>
<gene>
    <name evidence="2" type="ORF">KCV03_g8764</name>
</gene>
<feature type="compositionally biased region" description="Low complexity" evidence="1">
    <location>
        <begin position="99"/>
        <end position="108"/>
    </location>
</feature>
<feature type="region of interest" description="Disordered" evidence="1">
    <location>
        <begin position="205"/>
        <end position="244"/>
    </location>
</feature>
<accession>A0A9P8K2A3</accession>
<feature type="compositionally biased region" description="Polar residues" evidence="1">
    <location>
        <begin position="17"/>
        <end position="32"/>
    </location>
</feature>
<evidence type="ECO:0000313" key="3">
    <source>
        <dbReference type="Proteomes" id="UP000767238"/>
    </source>
</evidence>
<reference evidence="2" key="2">
    <citation type="submission" date="2021-08" db="EMBL/GenBank/DDBJ databases">
        <authorList>
            <person name="Gostincar C."/>
            <person name="Sun X."/>
            <person name="Song Z."/>
            <person name="Gunde-Cimerman N."/>
        </authorList>
    </citation>
    <scope>NUCLEOTIDE SEQUENCE</scope>
    <source>
        <strain evidence="2">EXF-8016</strain>
    </source>
</reference>
<feature type="compositionally biased region" description="Low complexity" evidence="1">
    <location>
        <begin position="41"/>
        <end position="52"/>
    </location>
</feature>
<evidence type="ECO:0000256" key="1">
    <source>
        <dbReference type="SAM" id="MobiDB-lite"/>
    </source>
</evidence>